<name>A0A3B0R741_9ZZZZ</name>
<organism evidence="1">
    <name type="scientific">hydrothermal vent metagenome</name>
    <dbReference type="NCBI Taxonomy" id="652676"/>
    <lineage>
        <taxon>unclassified sequences</taxon>
        <taxon>metagenomes</taxon>
        <taxon>ecological metagenomes</taxon>
    </lineage>
</organism>
<dbReference type="AlphaFoldDB" id="A0A3B0R741"/>
<reference evidence="1" key="1">
    <citation type="submission" date="2018-06" db="EMBL/GenBank/DDBJ databases">
        <authorList>
            <person name="Zhirakovskaya E."/>
        </authorList>
    </citation>
    <scope>NUCLEOTIDE SEQUENCE</scope>
</reference>
<dbReference type="EMBL" id="UOEG01000007">
    <property type="protein sequence ID" value="VAV87317.1"/>
    <property type="molecule type" value="Genomic_DNA"/>
</dbReference>
<protein>
    <submittedName>
        <fullName evidence="1">Uncharacterized protein</fullName>
    </submittedName>
</protein>
<evidence type="ECO:0000313" key="1">
    <source>
        <dbReference type="EMBL" id="VAV87317.1"/>
    </source>
</evidence>
<gene>
    <name evidence="1" type="ORF">MNBD_ALPHA07-706</name>
</gene>
<proteinExistence type="predicted"/>
<sequence length="125" mass="13980">MIGWLKRKALAATSQSQEKELCAQIQRLKGMSCEEIGFLVAGSTILRLKLTSDGVLPPEALDLSMPRDEFKMDMIPVKLGSLIRQFQKMGQPTDAAFIMTWLHSTRALCNLDIRVFGRDNVGRVV</sequence>
<accession>A0A3B0R741</accession>